<dbReference type="SUPFAM" id="SSF140996">
    <property type="entry name" value="Hermes dimerisation domain"/>
    <property type="match status" value="1"/>
</dbReference>
<dbReference type="EMBL" id="CAJOBD010000183">
    <property type="protein sequence ID" value="CAF3606411.1"/>
    <property type="molecule type" value="Genomic_DNA"/>
</dbReference>
<dbReference type="Proteomes" id="UP000663836">
    <property type="component" value="Unassembled WGS sequence"/>
</dbReference>
<dbReference type="Pfam" id="PF10683">
    <property type="entry name" value="DBD_Tnp_Hermes"/>
    <property type="match status" value="1"/>
</dbReference>
<proteinExistence type="predicted"/>
<evidence type="ECO:0000313" key="2">
    <source>
        <dbReference type="EMBL" id="CAF0900066.1"/>
    </source>
</evidence>
<dbReference type="InterPro" id="IPR018473">
    <property type="entry name" value="Hermes_transposase_DNA-db"/>
</dbReference>
<protein>
    <recommendedName>
        <fullName evidence="1">Hermes trasposase DNA-binding domain-containing protein</fullName>
    </recommendedName>
</protein>
<sequence>MSSPEILSPISISRVGNANSPDSNASLVKLSISSPGNSVKLTSTQVQSMPRTKPDQYTVIENTGKHKSDCWSSFGFPAIVKKNSDPQQIDGFVSCKKRFTTYSFLSNSTRMLNQHNCESSKERNKILEANGTSPTQGRLTSFFRTKQACLKESEIMKIKDLQAEWVCQNIRPFSIVEDNGLRRLIQECISIGDRYGNVNVDQVLRGADVTAAHISKLAEEHRTRISEELLEPLQNDAVTFCPDMWSDPVHQKNSDYVLYRTDKDREKFEKSFRNNLPRYVCNIWLFNVLNCKDNNDGYLTYKSVLKRKFYPRTNELKMSLTIEEFFEHYFNKNKKLTKENIFQISLCKLIYFYLIEPKRLLGVDICGIYLRCSKYHLHCFNAICSKNHEYDLNSLTGQCVRLYSDELLYQSGIKGKFKSILPGIYDIICRIKLDKNDKYLPYYNECCSQDPSVEKCVECYFYALADYGLDCECDGKMDFDWFESKYLLHSNVDWFNETMGRIKVFELSDIYFGFHIRYEFRYRNILFDYIQLNIVK</sequence>
<organism evidence="3 4">
    <name type="scientific">Rotaria sordida</name>
    <dbReference type="NCBI Taxonomy" id="392033"/>
    <lineage>
        <taxon>Eukaryota</taxon>
        <taxon>Metazoa</taxon>
        <taxon>Spiralia</taxon>
        <taxon>Gnathifera</taxon>
        <taxon>Rotifera</taxon>
        <taxon>Eurotatoria</taxon>
        <taxon>Bdelloidea</taxon>
        <taxon>Philodinida</taxon>
        <taxon>Philodinidae</taxon>
        <taxon>Rotaria</taxon>
    </lineage>
</organism>
<gene>
    <name evidence="3" type="ORF">JBS370_LOCUS4059</name>
    <name evidence="2" type="ORF">ZHD862_LOCUS7341</name>
</gene>
<evidence type="ECO:0000313" key="3">
    <source>
        <dbReference type="EMBL" id="CAF3606411.1"/>
    </source>
</evidence>
<dbReference type="AlphaFoldDB" id="A0A818NJX8"/>
<dbReference type="EMBL" id="CAJNOT010000221">
    <property type="protein sequence ID" value="CAF0900066.1"/>
    <property type="molecule type" value="Genomic_DNA"/>
</dbReference>
<name>A0A818NJX8_9BILA</name>
<evidence type="ECO:0000313" key="4">
    <source>
        <dbReference type="Proteomes" id="UP000663836"/>
    </source>
</evidence>
<reference evidence="3" key="1">
    <citation type="submission" date="2021-02" db="EMBL/GenBank/DDBJ databases">
        <authorList>
            <person name="Nowell W R."/>
        </authorList>
    </citation>
    <scope>NUCLEOTIDE SEQUENCE</scope>
</reference>
<dbReference type="Gene3D" id="1.10.10.1070">
    <property type="entry name" value="Zinc finger, BED domain-containing"/>
    <property type="match status" value="1"/>
</dbReference>
<dbReference type="Proteomes" id="UP000663864">
    <property type="component" value="Unassembled WGS sequence"/>
</dbReference>
<feature type="domain" description="Hermes trasposase DNA-binding" evidence="1">
    <location>
        <begin position="163"/>
        <end position="204"/>
    </location>
</feature>
<evidence type="ECO:0000259" key="1">
    <source>
        <dbReference type="Pfam" id="PF10683"/>
    </source>
</evidence>
<comment type="caution">
    <text evidence="3">The sequence shown here is derived from an EMBL/GenBank/DDBJ whole genome shotgun (WGS) entry which is preliminary data.</text>
</comment>
<accession>A0A818NJX8</accession>